<dbReference type="GO" id="GO:0005829">
    <property type="term" value="C:cytosol"/>
    <property type="evidence" value="ECO:0007669"/>
    <property type="project" value="TreeGrafter"/>
</dbReference>
<dbReference type="InterPro" id="IPR010982">
    <property type="entry name" value="Lambda_DNA-bd_dom_sf"/>
</dbReference>
<feature type="domain" description="HTH cro/C1-type" evidence="2">
    <location>
        <begin position="12"/>
        <end position="66"/>
    </location>
</feature>
<protein>
    <recommendedName>
        <fullName evidence="2">HTH cro/C1-type domain-containing protein</fullName>
    </recommendedName>
</protein>
<dbReference type="InterPro" id="IPR001387">
    <property type="entry name" value="Cro/C1-type_HTH"/>
</dbReference>
<evidence type="ECO:0000256" key="1">
    <source>
        <dbReference type="ARBA" id="ARBA00023125"/>
    </source>
</evidence>
<reference evidence="3" key="1">
    <citation type="submission" date="2016-04" db="EMBL/GenBank/DDBJ databases">
        <authorList>
            <person name="Evans L.H."/>
            <person name="Alamgir A."/>
            <person name="Owens N."/>
            <person name="Weber N.D."/>
            <person name="Virtaneva K."/>
            <person name="Barbian K."/>
            <person name="Babar A."/>
            <person name="Rosenke K."/>
        </authorList>
    </citation>
    <scope>NUCLEOTIDE SEQUENCE</scope>
    <source>
        <strain evidence="3">86</strain>
    </source>
</reference>
<dbReference type="EMBL" id="FLUQ01000001">
    <property type="protein sequence ID" value="SBV93139.1"/>
    <property type="molecule type" value="Genomic_DNA"/>
</dbReference>
<dbReference type="AlphaFoldDB" id="A0A212J111"/>
<dbReference type="Pfam" id="PF01381">
    <property type="entry name" value="HTH_3"/>
    <property type="match status" value="1"/>
</dbReference>
<dbReference type="InterPro" id="IPR050807">
    <property type="entry name" value="TransReg_Diox_bact_type"/>
</dbReference>
<gene>
    <name evidence="3" type="ORF">KL86DPRO_10481</name>
</gene>
<dbReference type="SMART" id="SM00530">
    <property type="entry name" value="HTH_XRE"/>
    <property type="match status" value="1"/>
</dbReference>
<dbReference type="PANTHER" id="PTHR46797:SF1">
    <property type="entry name" value="METHYLPHOSPHONATE SYNTHASE"/>
    <property type="match status" value="1"/>
</dbReference>
<dbReference type="PANTHER" id="PTHR46797">
    <property type="entry name" value="HTH-TYPE TRANSCRIPTIONAL REGULATOR"/>
    <property type="match status" value="1"/>
</dbReference>
<proteinExistence type="predicted"/>
<keyword evidence="1" id="KW-0238">DNA-binding</keyword>
<sequence>MEEFQKQFGLYLKQMRRERNLSQEDLAAATGLTKQYISTVERGLSRPGIDTLYKFANGFGVTVSDLFRFEYEAGNLQELKQRVVEAVNATEDSATPETLYTKILNVFIRGQK</sequence>
<dbReference type="GO" id="GO:0003677">
    <property type="term" value="F:DNA binding"/>
    <property type="evidence" value="ECO:0007669"/>
    <property type="project" value="UniProtKB-KW"/>
</dbReference>
<evidence type="ECO:0000313" key="3">
    <source>
        <dbReference type="EMBL" id="SBV93139.1"/>
    </source>
</evidence>
<name>A0A212J111_9DELT</name>
<organism evidence="3">
    <name type="scientific">uncultured delta proteobacterium</name>
    <dbReference type="NCBI Taxonomy" id="34034"/>
    <lineage>
        <taxon>Bacteria</taxon>
        <taxon>Deltaproteobacteria</taxon>
        <taxon>environmental samples</taxon>
    </lineage>
</organism>
<dbReference type="GO" id="GO:0003700">
    <property type="term" value="F:DNA-binding transcription factor activity"/>
    <property type="evidence" value="ECO:0007669"/>
    <property type="project" value="TreeGrafter"/>
</dbReference>
<accession>A0A212J111</accession>
<dbReference type="Gene3D" id="1.10.260.40">
    <property type="entry name" value="lambda repressor-like DNA-binding domains"/>
    <property type="match status" value="1"/>
</dbReference>
<evidence type="ECO:0000259" key="2">
    <source>
        <dbReference type="PROSITE" id="PS50943"/>
    </source>
</evidence>
<dbReference type="SUPFAM" id="SSF47413">
    <property type="entry name" value="lambda repressor-like DNA-binding domains"/>
    <property type="match status" value="1"/>
</dbReference>
<dbReference type="CDD" id="cd00093">
    <property type="entry name" value="HTH_XRE"/>
    <property type="match status" value="1"/>
</dbReference>
<dbReference type="PROSITE" id="PS50943">
    <property type="entry name" value="HTH_CROC1"/>
    <property type="match status" value="1"/>
</dbReference>